<name>A0A919WBY8_9ACTN</name>
<evidence type="ECO:0000256" key="1">
    <source>
        <dbReference type="ARBA" id="ARBA00022527"/>
    </source>
</evidence>
<dbReference type="Pfam" id="PF13581">
    <property type="entry name" value="HATPase_c_2"/>
    <property type="match status" value="1"/>
</dbReference>
<protein>
    <recommendedName>
        <fullName evidence="2">Histidine kinase/HSP90-like ATPase domain-containing protein</fullName>
    </recommendedName>
</protein>
<dbReference type="AlphaFoldDB" id="A0A919WBY8"/>
<organism evidence="3 4">
    <name type="scientific">Paractinoplanes toevensis</name>
    <dbReference type="NCBI Taxonomy" id="571911"/>
    <lineage>
        <taxon>Bacteria</taxon>
        <taxon>Bacillati</taxon>
        <taxon>Actinomycetota</taxon>
        <taxon>Actinomycetes</taxon>
        <taxon>Micromonosporales</taxon>
        <taxon>Micromonosporaceae</taxon>
        <taxon>Paractinoplanes</taxon>
    </lineage>
</organism>
<reference evidence="3 4" key="1">
    <citation type="submission" date="2021-03" db="EMBL/GenBank/DDBJ databases">
        <title>Whole genome shotgun sequence of Actinoplanes toevensis NBRC 105298.</title>
        <authorList>
            <person name="Komaki H."/>
            <person name="Tamura T."/>
        </authorList>
    </citation>
    <scope>NUCLEOTIDE SEQUENCE [LARGE SCALE GENOMIC DNA]</scope>
    <source>
        <strain evidence="3 4">NBRC 105298</strain>
    </source>
</reference>
<dbReference type="Proteomes" id="UP000677082">
    <property type="component" value="Unassembled WGS sequence"/>
</dbReference>
<keyword evidence="1" id="KW-0418">Kinase</keyword>
<evidence type="ECO:0000259" key="2">
    <source>
        <dbReference type="Pfam" id="PF13581"/>
    </source>
</evidence>
<dbReference type="RefSeq" id="WP_213013003.1">
    <property type="nucleotide sequence ID" value="NZ_BOQN01000143.1"/>
</dbReference>
<proteinExistence type="predicted"/>
<dbReference type="EMBL" id="BOQN01000143">
    <property type="protein sequence ID" value="GIM97361.1"/>
    <property type="molecule type" value="Genomic_DNA"/>
</dbReference>
<dbReference type="InterPro" id="IPR050267">
    <property type="entry name" value="Anti-sigma-factor_SerPK"/>
</dbReference>
<dbReference type="PANTHER" id="PTHR35526">
    <property type="entry name" value="ANTI-SIGMA-F FACTOR RSBW-RELATED"/>
    <property type="match status" value="1"/>
</dbReference>
<dbReference type="GO" id="GO:0004674">
    <property type="term" value="F:protein serine/threonine kinase activity"/>
    <property type="evidence" value="ECO:0007669"/>
    <property type="project" value="UniProtKB-KW"/>
</dbReference>
<dbReference type="InterPro" id="IPR036890">
    <property type="entry name" value="HATPase_C_sf"/>
</dbReference>
<gene>
    <name evidence="3" type="ORF">Ato02nite_091540</name>
</gene>
<dbReference type="InterPro" id="IPR003594">
    <property type="entry name" value="HATPase_dom"/>
</dbReference>
<evidence type="ECO:0000313" key="3">
    <source>
        <dbReference type="EMBL" id="GIM97361.1"/>
    </source>
</evidence>
<dbReference type="SUPFAM" id="SSF55874">
    <property type="entry name" value="ATPase domain of HSP90 chaperone/DNA topoisomerase II/histidine kinase"/>
    <property type="match status" value="1"/>
</dbReference>
<evidence type="ECO:0000313" key="4">
    <source>
        <dbReference type="Proteomes" id="UP000677082"/>
    </source>
</evidence>
<keyword evidence="4" id="KW-1185">Reference proteome</keyword>
<comment type="caution">
    <text evidence="3">The sequence shown here is derived from an EMBL/GenBank/DDBJ whole genome shotgun (WGS) entry which is preliminary data.</text>
</comment>
<keyword evidence="1" id="KW-0808">Transferase</keyword>
<dbReference type="Gene3D" id="3.30.565.10">
    <property type="entry name" value="Histidine kinase-like ATPase, C-terminal domain"/>
    <property type="match status" value="1"/>
</dbReference>
<dbReference type="CDD" id="cd16936">
    <property type="entry name" value="HATPase_RsbW-like"/>
    <property type="match status" value="1"/>
</dbReference>
<feature type="domain" description="Histidine kinase/HSP90-like ATPase" evidence="2">
    <location>
        <begin position="44"/>
        <end position="127"/>
    </location>
</feature>
<accession>A0A919WBY8</accession>
<dbReference type="PANTHER" id="PTHR35526:SF3">
    <property type="entry name" value="ANTI-SIGMA-F FACTOR RSBW"/>
    <property type="match status" value="1"/>
</dbReference>
<sequence>MSSLRLLAPPAHARQLLSWDLTSSDDLRRIRAGLHRHVGAGLPGDRAGPDDVADRMALVVTELAGNALRHGRPPYVVTLLRDADCYILDVSDHSPDKPPDLPRPQEQIRVGGRGLVIARTLAREVCWYPAGPAKHIWASFPAPSPPPDVVPLC</sequence>
<keyword evidence="1" id="KW-0723">Serine/threonine-protein kinase</keyword>